<dbReference type="PANTHER" id="PTHR30246:SF1">
    <property type="entry name" value="2-DEHYDRO-3-DEOXY-6-PHOSPHOGALACTONATE ALDOLASE-RELATED"/>
    <property type="match status" value="1"/>
</dbReference>
<gene>
    <name evidence="8" type="ORF">BY453_12026</name>
    <name evidence="6" type="ORF">C8C78_11923</name>
    <name evidence="7" type="ORF">SAMN04488597_12034</name>
</gene>
<reference evidence="7 11" key="1">
    <citation type="submission" date="2016-10" db="EMBL/GenBank/DDBJ databases">
        <authorList>
            <person name="Varghese N."/>
            <person name="Submissions S."/>
        </authorList>
    </citation>
    <scope>NUCLEOTIDE SEQUENCE [LARGE SCALE GENOMIC DNA]</scope>
    <source>
        <strain evidence="7 11">WG10</strain>
    </source>
</reference>
<evidence type="ECO:0000256" key="1">
    <source>
        <dbReference type="ARBA" id="ARBA00004761"/>
    </source>
</evidence>
<dbReference type="AlphaFoldDB" id="A0A1G6QX36"/>
<sequence>MSKVEDLKRVEETGIVAVVRAENAEKALKITDAVKKGGIDAIEITMTVPGAVDVIKQLTDEYSKEEVLIGAGSVLDAETARACILAGAEYIVSPSLDEETIAMCNRYQKAVMPGAMSVTEVVKAMKYGADIVKIFPATLFGPKIIKAVKGPLPQAPLMPTGGVSLDNVKDWIKAGSLAVGVGSSLSKGAKTGDYEQVTETAKEFIRLIKEARAEMA</sequence>
<accession>A0A1G6QX36</accession>
<dbReference type="NCBIfam" id="TIGR01182">
    <property type="entry name" value="eda"/>
    <property type="match status" value="1"/>
</dbReference>
<dbReference type="SUPFAM" id="SSF51569">
    <property type="entry name" value="Aldolase"/>
    <property type="match status" value="1"/>
</dbReference>
<dbReference type="EMBL" id="SOAA01000020">
    <property type="protein sequence ID" value="TDS28660.1"/>
    <property type="molecule type" value="Genomic_DNA"/>
</dbReference>
<protein>
    <submittedName>
        <fullName evidence="7">2-keto-3-deoxy-phosphogluconate aldolase</fullName>
    </submittedName>
</protein>
<evidence type="ECO:0000313" key="9">
    <source>
        <dbReference type="Proteomes" id="UP000247389"/>
    </source>
</evidence>
<dbReference type="Proteomes" id="UP000295758">
    <property type="component" value="Unassembled WGS sequence"/>
</dbReference>
<name>A0A1G6QX36_9FIRM</name>
<dbReference type="InterPro" id="IPR013785">
    <property type="entry name" value="Aldolase_TIM"/>
</dbReference>
<organism evidence="7 11">
    <name type="scientific">Halanaerobium congolense</name>
    <dbReference type="NCBI Taxonomy" id="54121"/>
    <lineage>
        <taxon>Bacteria</taxon>
        <taxon>Bacillati</taxon>
        <taxon>Bacillota</taxon>
        <taxon>Clostridia</taxon>
        <taxon>Halanaerobiales</taxon>
        <taxon>Halanaerobiaceae</taxon>
        <taxon>Halanaerobium</taxon>
    </lineage>
</organism>
<dbReference type="Gene3D" id="3.20.20.70">
    <property type="entry name" value="Aldolase class I"/>
    <property type="match status" value="1"/>
</dbReference>
<dbReference type="OrthoDB" id="9802667at2"/>
<dbReference type="Proteomes" id="UP000247389">
    <property type="component" value="Unassembled WGS sequence"/>
</dbReference>
<dbReference type="CDD" id="cd00452">
    <property type="entry name" value="KDPG_aldolase"/>
    <property type="match status" value="1"/>
</dbReference>
<evidence type="ECO:0000256" key="2">
    <source>
        <dbReference type="ARBA" id="ARBA00006906"/>
    </source>
</evidence>
<evidence type="ECO:0000313" key="8">
    <source>
        <dbReference type="EMBL" id="TDS28660.1"/>
    </source>
</evidence>
<evidence type="ECO:0000256" key="3">
    <source>
        <dbReference type="ARBA" id="ARBA00011233"/>
    </source>
</evidence>
<dbReference type="EMBL" id="FMYT01000020">
    <property type="protein sequence ID" value="SDC97029.1"/>
    <property type="molecule type" value="Genomic_DNA"/>
</dbReference>
<evidence type="ECO:0000313" key="6">
    <source>
        <dbReference type="EMBL" id="PXV64182.1"/>
    </source>
</evidence>
<dbReference type="STRING" id="54121.SAMN04515653_11449"/>
<proteinExistence type="inferred from homology"/>
<comment type="pathway">
    <text evidence="1">Carbohydrate acid metabolism.</text>
</comment>
<reference evidence="8 10" key="3">
    <citation type="submission" date="2019-03" db="EMBL/GenBank/DDBJ databases">
        <title>Deep subsurface shale carbon reservoir microbial communities from Ohio and West Virginia, USA.</title>
        <authorList>
            <person name="Wrighton K."/>
        </authorList>
    </citation>
    <scope>NUCLEOTIDE SEQUENCE [LARGE SCALE GENOMIC DNA]</scope>
    <source>
        <strain evidence="8 10">UTICA-S4D12</strain>
    </source>
</reference>
<dbReference type="NCBIfam" id="NF005119">
    <property type="entry name" value="PRK06552.1"/>
    <property type="match status" value="1"/>
</dbReference>
<evidence type="ECO:0000313" key="11">
    <source>
        <dbReference type="Proteomes" id="UP000324896"/>
    </source>
</evidence>
<keyword evidence="4" id="KW-0456">Lyase</keyword>
<dbReference type="PANTHER" id="PTHR30246">
    <property type="entry name" value="2-KETO-3-DEOXY-6-PHOSPHOGLUCONATE ALDOLASE"/>
    <property type="match status" value="1"/>
</dbReference>
<evidence type="ECO:0000313" key="10">
    <source>
        <dbReference type="Proteomes" id="UP000295758"/>
    </source>
</evidence>
<comment type="similarity">
    <text evidence="2">Belongs to the KHG/KDPG aldolase family.</text>
</comment>
<evidence type="ECO:0000313" key="7">
    <source>
        <dbReference type="EMBL" id="SDC97029.1"/>
    </source>
</evidence>
<dbReference type="InterPro" id="IPR000887">
    <property type="entry name" value="Aldlse_KDPG_KHG"/>
</dbReference>
<dbReference type="EMBL" id="QICM01000019">
    <property type="protein sequence ID" value="PXV64182.1"/>
    <property type="molecule type" value="Genomic_DNA"/>
</dbReference>
<evidence type="ECO:0000256" key="4">
    <source>
        <dbReference type="ARBA" id="ARBA00023239"/>
    </source>
</evidence>
<dbReference type="RefSeq" id="WP_073158729.1">
    <property type="nucleotide sequence ID" value="NZ_FMYT01000020.1"/>
</dbReference>
<keyword evidence="5" id="KW-0119">Carbohydrate metabolism</keyword>
<comment type="subunit">
    <text evidence="3">Homotrimer.</text>
</comment>
<evidence type="ECO:0000256" key="5">
    <source>
        <dbReference type="ARBA" id="ARBA00023277"/>
    </source>
</evidence>
<dbReference type="Proteomes" id="UP000324896">
    <property type="component" value="Unassembled WGS sequence"/>
</dbReference>
<dbReference type="GO" id="GO:0016829">
    <property type="term" value="F:lyase activity"/>
    <property type="evidence" value="ECO:0007669"/>
    <property type="project" value="UniProtKB-KW"/>
</dbReference>
<reference evidence="6 9" key="2">
    <citation type="submission" date="2018-04" db="EMBL/GenBank/DDBJ databases">
        <title>Subsurface microbial communities from deep shales in Ohio and West Virginia, USA.</title>
        <authorList>
            <person name="Wrighton K."/>
        </authorList>
    </citation>
    <scope>NUCLEOTIDE SEQUENCE [LARGE SCALE GENOMIC DNA]</scope>
    <source>
        <strain evidence="6 9">MSL28</strain>
    </source>
</reference>
<dbReference type="Pfam" id="PF01081">
    <property type="entry name" value="Aldolase"/>
    <property type="match status" value="1"/>
</dbReference>